<comment type="catalytic activity">
    <reaction evidence="8">
        <text>Selective cleavage of 103-Arg-|-Ser-104 and 124-Ile-|-Ile-125 bonds in Limulus clotting factor B to form activated factor B. Cleavage of -Pro-Arg-|-Xaa- bonds in synthetic substrates.</text>
        <dbReference type="EC" id="3.4.21.84"/>
    </reaction>
</comment>
<feature type="non-terminal residue" evidence="14">
    <location>
        <position position="407"/>
    </location>
</feature>
<dbReference type="InterPro" id="IPR043504">
    <property type="entry name" value="Peptidase_S1_PA_chymotrypsin"/>
</dbReference>
<evidence type="ECO:0000256" key="8">
    <source>
        <dbReference type="ARBA" id="ARBA00052079"/>
    </source>
</evidence>
<evidence type="ECO:0000313" key="14">
    <source>
        <dbReference type="EMBL" id="KAJ9587286.1"/>
    </source>
</evidence>
<proteinExistence type="predicted"/>
<evidence type="ECO:0000256" key="4">
    <source>
        <dbReference type="ARBA" id="ARBA00022801"/>
    </source>
</evidence>
<dbReference type="PROSITE" id="PS01180">
    <property type="entry name" value="CUB"/>
    <property type="match status" value="1"/>
</dbReference>
<dbReference type="Pfam" id="PF00431">
    <property type="entry name" value="CUB"/>
    <property type="match status" value="1"/>
</dbReference>
<dbReference type="PROSITE" id="PS50240">
    <property type="entry name" value="TRYPSIN_DOM"/>
    <property type="match status" value="1"/>
</dbReference>
<keyword evidence="2 11" id="KW-0645">Protease</keyword>
<evidence type="ECO:0000256" key="2">
    <source>
        <dbReference type="ARBA" id="ARBA00022670"/>
    </source>
</evidence>
<evidence type="ECO:0000256" key="10">
    <source>
        <dbReference type="PROSITE-ProRule" id="PRU00059"/>
    </source>
</evidence>
<comment type="caution">
    <text evidence="10">Lacks conserved residue(s) required for the propagation of feature annotation.</text>
</comment>
<protein>
    <recommendedName>
        <fullName evidence="9">limulus clotting factor C</fullName>
        <ecNumber evidence="9">3.4.21.84</ecNumber>
    </recommendedName>
</protein>
<dbReference type="CDD" id="cd00190">
    <property type="entry name" value="Tryp_SPc"/>
    <property type="match status" value="1"/>
</dbReference>
<evidence type="ECO:0000256" key="7">
    <source>
        <dbReference type="ARBA" id="ARBA00023157"/>
    </source>
</evidence>
<dbReference type="PROSITE" id="PS00134">
    <property type="entry name" value="TRYPSIN_HIS"/>
    <property type="match status" value="1"/>
</dbReference>
<reference evidence="14" key="1">
    <citation type="journal article" date="2023" name="IScience">
        <title>Live-bearing cockroach genome reveals convergent evolutionary mechanisms linked to viviparity in insects and beyond.</title>
        <authorList>
            <person name="Fouks B."/>
            <person name="Harrison M.C."/>
            <person name="Mikhailova A.A."/>
            <person name="Marchal E."/>
            <person name="English S."/>
            <person name="Carruthers M."/>
            <person name="Jennings E.C."/>
            <person name="Chiamaka E.L."/>
            <person name="Frigard R.A."/>
            <person name="Pippel M."/>
            <person name="Attardo G.M."/>
            <person name="Benoit J.B."/>
            <person name="Bornberg-Bauer E."/>
            <person name="Tobe S.S."/>
        </authorList>
    </citation>
    <scope>NUCLEOTIDE SEQUENCE</scope>
    <source>
        <strain evidence="14">Stay&amp;Tobe</strain>
    </source>
</reference>
<keyword evidence="15" id="KW-1185">Reference proteome</keyword>
<organism evidence="14 15">
    <name type="scientific">Diploptera punctata</name>
    <name type="common">Pacific beetle cockroach</name>
    <dbReference type="NCBI Taxonomy" id="6984"/>
    <lineage>
        <taxon>Eukaryota</taxon>
        <taxon>Metazoa</taxon>
        <taxon>Ecdysozoa</taxon>
        <taxon>Arthropoda</taxon>
        <taxon>Hexapoda</taxon>
        <taxon>Insecta</taxon>
        <taxon>Pterygota</taxon>
        <taxon>Neoptera</taxon>
        <taxon>Polyneoptera</taxon>
        <taxon>Dictyoptera</taxon>
        <taxon>Blattodea</taxon>
        <taxon>Blaberoidea</taxon>
        <taxon>Blaberidae</taxon>
        <taxon>Diplopterinae</taxon>
        <taxon>Diploptera</taxon>
    </lineage>
</organism>
<dbReference type="PANTHER" id="PTHR24252:SF7">
    <property type="entry name" value="HYALIN"/>
    <property type="match status" value="1"/>
</dbReference>
<keyword evidence="5" id="KW-0353">Hemolymph clotting</keyword>
<accession>A0AAD7ZV58</accession>
<dbReference type="PRINTS" id="PR00722">
    <property type="entry name" value="CHYMOTRYPSIN"/>
</dbReference>
<dbReference type="GO" id="GO:0006508">
    <property type="term" value="P:proteolysis"/>
    <property type="evidence" value="ECO:0007669"/>
    <property type="project" value="UniProtKB-KW"/>
</dbReference>
<dbReference type="GO" id="GO:0004252">
    <property type="term" value="F:serine-type endopeptidase activity"/>
    <property type="evidence" value="ECO:0007669"/>
    <property type="project" value="InterPro"/>
</dbReference>
<dbReference type="GO" id="GO:0042381">
    <property type="term" value="P:hemolymph coagulation"/>
    <property type="evidence" value="ECO:0007669"/>
    <property type="project" value="UniProtKB-KW"/>
</dbReference>
<evidence type="ECO:0000259" key="13">
    <source>
        <dbReference type="PROSITE" id="PS50240"/>
    </source>
</evidence>
<dbReference type="FunFam" id="2.40.10.10:FF:000120">
    <property type="entry name" value="Putative serine protease"/>
    <property type="match status" value="1"/>
</dbReference>
<dbReference type="InterPro" id="IPR033116">
    <property type="entry name" value="TRYPSIN_SER"/>
</dbReference>
<dbReference type="InterPro" id="IPR018114">
    <property type="entry name" value="TRYPSIN_HIS"/>
</dbReference>
<evidence type="ECO:0000256" key="11">
    <source>
        <dbReference type="RuleBase" id="RU363034"/>
    </source>
</evidence>
<gene>
    <name evidence="14" type="ORF">L9F63_019190</name>
</gene>
<dbReference type="SUPFAM" id="SSF49854">
    <property type="entry name" value="Spermadhesin, CUB domain"/>
    <property type="match status" value="1"/>
</dbReference>
<dbReference type="EC" id="3.4.21.84" evidence="9"/>
<dbReference type="InterPro" id="IPR001254">
    <property type="entry name" value="Trypsin_dom"/>
</dbReference>
<evidence type="ECO:0000256" key="9">
    <source>
        <dbReference type="ARBA" id="ARBA00066707"/>
    </source>
</evidence>
<keyword evidence="6 11" id="KW-0720">Serine protease</keyword>
<evidence type="ECO:0000259" key="12">
    <source>
        <dbReference type="PROSITE" id="PS01180"/>
    </source>
</evidence>
<dbReference type="InterPro" id="IPR035914">
    <property type="entry name" value="Sperma_CUB_dom_sf"/>
</dbReference>
<dbReference type="InterPro" id="IPR001314">
    <property type="entry name" value="Peptidase_S1A"/>
</dbReference>
<dbReference type="PANTHER" id="PTHR24252">
    <property type="entry name" value="ACROSIN-RELATED"/>
    <property type="match status" value="1"/>
</dbReference>
<dbReference type="SMART" id="SM00020">
    <property type="entry name" value="Tryp_SPc"/>
    <property type="match status" value="1"/>
</dbReference>
<dbReference type="Pfam" id="PF00089">
    <property type="entry name" value="Trypsin"/>
    <property type="match status" value="1"/>
</dbReference>
<sequence>EMTCGDLVSERLTYFQSPSYPQDSAGTLACDYDILVHDDVCAMRIEFVNVKLARKFGGVCDIDQITILNSVDGPTAAQCGPLSGYVRPKTCGRRGHESRDLSNSGAEHIMSLFPNLITLWYDDKWKTNSPPTLEGARWWDFPEPIFNTYYFDIVKKHMHMAHKPAAEERIVGGMNAEQNEFPWMVAIFFYNDLFFCGGALINKEYVLTAAHCIMTRDTTVEDLLLQIGDYDLTTPNETQHVTRSVQNVIYHSHFHPFLLNNDIALLHLDKPVVFTNNIQPVCLPEPGQMYTGRRSKVIGWGVTGFPVGEPSPVLQKLEVETMSNYQCSHIIEEPVGLGMLCAAPSSAQGTCFGDSGGPLTTVGDDGKDVLIGVVSFGVAGCAVIPAFPDLYTRVSEYLKWIDVNAVT</sequence>
<feature type="domain" description="Peptidase S1" evidence="13">
    <location>
        <begin position="170"/>
        <end position="406"/>
    </location>
</feature>
<dbReference type="AlphaFoldDB" id="A0AAD7ZV58"/>
<keyword evidence="3" id="KW-0732">Signal</keyword>
<evidence type="ECO:0000256" key="6">
    <source>
        <dbReference type="ARBA" id="ARBA00022825"/>
    </source>
</evidence>
<dbReference type="Gene3D" id="2.40.10.10">
    <property type="entry name" value="Trypsin-like serine proteases"/>
    <property type="match status" value="1"/>
</dbReference>
<keyword evidence="4 11" id="KW-0378">Hydrolase</keyword>
<evidence type="ECO:0000256" key="3">
    <source>
        <dbReference type="ARBA" id="ARBA00022729"/>
    </source>
</evidence>
<dbReference type="InterPro" id="IPR009003">
    <property type="entry name" value="Peptidase_S1_PA"/>
</dbReference>
<keyword evidence="1" id="KW-0768">Sushi</keyword>
<reference evidence="14" key="2">
    <citation type="submission" date="2023-05" db="EMBL/GenBank/DDBJ databases">
        <authorList>
            <person name="Fouks B."/>
        </authorList>
    </citation>
    <scope>NUCLEOTIDE SEQUENCE</scope>
    <source>
        <strain evidence="14">Stay&amp;Tobe</strain>
        <tissue evidence="14">Testes</tissue>
    </source>
</reference>
<feature type="domain" description="CUB" evidence="12">
    <location>
        <begin position="4"/>
        <end position="105"/>
    </location>
</feature>
<dbReference type="PROSITE" id="PS00135">
    <property type="entry name" value="TRYPSIN_SER"/>
    <property type="match status" value="1"/>
</dbReference>
<evidence type="ECO:0000256" key="5">
    <source>
        <dbReference type="ARBA" id="ARBA00022820"/>
    </source>
</evidence>
<dbReference type="EMBL" id="JASPKZ010006459">
    <property type="protein sequence ID" value="KAJ9587286.1"/>
    <property type="molecule type" value="Genomic_DNA"/>
</dbReference>
<comment type="caution">
    <text evidence="14">The sequence shown here is derived from an EMBL/GenBank/DDBJ whole genome shotgun (WGS) entry which is preliminary data.</text>
</comment>
<dbReference type="InterPro" id="IPR000859">
    <property type="entry name" value="CUB_dom"/>
</dbReference>
<dbReference type="SUPFAM" id="SSF50494">
    <property type="entry name" value="Trypsin-like serine proteases"/>
    <property type="match status" value="1"/>
</dbReference>
<keyword evidence="7" id="KW-1015">Disulfide bond</keyword>
<evidence type="ECO:0000313" key="15">
    <source>
        <dbReference type="Proteomes" id="UP001233999"/>
    </source>
</evidence>
<evidence type="ECO:0000256" key="1">
    <source>
        <dbReference type="ARBA" id="ARBA00022659"/>
    </source>
</evidence>
<dbReference type="Proteomes" id="UP001233999">
    <property type="component" value="Unassembled WGS sequence"/>
</dbReference>
<name>A0AAD7ZV58_DIPPU</name>